<accession>A0A109IFI2</accession>
<dbReference type="OrthoDB" id="3212066at2"/>
<gene>
    <name evidence="2" type="ORF">GA0070623_4728</name>
</gene>
<reference evidence="3" key="1">
    <citation type="submission" date="2016-06" db="EMBL/GenBank/DDBJ databases">
        <authorList>
            <person name="Varghese N."/>
            <person name="Submissions Spin"/>
        </authorList>
    </citation>
    <scope>NUCLEOTIDE SEQUENCE [LARGE SCALE GENOMIC DNA]</scope>
    <source>
        <strain evidence="3">DSM 44983</strain>
    </source>
</reference>
<dbReference type="Pfam" id="PF18970">
    <property type="entry name" value="DUF5709"/>
    <property type="match status" value="1"/>
</dbReference>
<evidence type="ECO:0000313" key="2">
    <source>
        <dbReference type="EMBL" id="SCG79691.1"/>
    </source>
</evidence>
<evidence type="ECO:0000256" key="1">
    <source>
        <dbReference type="SAM" id="MobiDB-lite"/>
    </source>
</evidence>
<protein>
    <submittedName>
        <fullName evidence="2">Uncharacterized protein</fullName>
    </submittedName>
</protein>
<dbReference type="RefSeq" id="WP_067315111.1">
    <property type="nucleotide sequence ID" value="NZ_LRMV01000249.1"/>
</dbReference>
<feature type="compositionally biased region" description="Basic and acidic residues" evidence="1">
    <location>
        <begin position="71"/>
        <end position="86"/>
    </location>
</feature>
<dbReference type="Proteomes" id="UP000198226">
    <property type="component" value="Chromosome I"/>
</dbReference>
<keyword evidence="3" id="KW-1185">Reference proteome</keyword>
<evidence type="ECO:0000313" key="3">
    <source>
        <dbReference type="Proteomes" id="UP000198226"/>
    </source>
</evidence>
<dbReference type="EMBL" id="LT607752">
    <property type="protein sequence ID" value="SCG79691.1"/>
    <property type="molecule type" value="Genomic_DNA"/>
</dbReference>
<feature type="region of interest" description="Disordered" evidence="1">
    <location>
        <begin position="1"/>
        <end position="190"/>
    </location>
</feature>
<feature type="compositionally biased region" description="Basic and acidic residues" evidence="1">
    <location>
        <begin position="179"/>
        <end position="190"/>
    </location>
</feature>
<proteinExistence type="predicted"/>
<dbReference type="InterPro" id="IPR043763">
    <property type="entry name" value="DUF5709"/>
</dbReference>
<dbReference type="AlphaFoldDB" id="A0A109IFI2"/>
<organism evidence="2 3">
    <name type="scientific">Micromonospora rifamycinica</name>
    <dbReference type="NCBI Taxonomy" id="291594"/>
    <lineage>
        <taxon>Bacteria</taxon>
        <taxon>Bacillati</taxon>
        <taxon>Actinomycetota</taxon>
        <taxon>Actinomycetes</taxon>
        <taxon>Micromonosporales</taxon>
        <taxon>Micromonosporaceae</taxon>
        <taxon>Micromonospora</taxon>
    </lineage>
</organism>
<sequence length="190" mass="19857">MRDDEFPTPVSDPEALGLPDTADDDSTAHDDVLTGREADGPDPAQLPGDRTPVAVDDFGTTAEEQLDGESLDYKLDREQYERRADDPLAGPVDPDIAAEAENEEAAAQAQLDADVLDPGPTSDPNSPVSIYDHGQLGTVADAQVGRLVEPDEGARTDQETDSIAYDAGAAGGGASAEELAIHETRPPGAH</sequence>
<feature type="compositionally biased region" description="Basic and acidic residues" evidence="1">
    <location>
        <begin position="148"/>
        <end position="158"/>
    </location>
</feature>
<feature type="compositionally biased region" description="Basic and acidic residues" evidence="1">
    <location>
        <begin position="26"/>
        <end position="39"/>
    </location>
</feature>
<name>A0A109IFI2_9ACTN</name>